<feature type="compositionally biased region" description="Low complexity" evidence="1">
    <location>
        <begin position="426"/>
        <end position="460"/>
    </location>
</feature>
<name>A0A508A1I0_9ACTO</name>
<dbReference type="EMBL" id="VICB01000022">
    <property type="protein sequence ID" value="TQD41748.1"/>
    <property type="molecule type" value="Genomic_DNA"/>
</dbReference>
<gene>
    <name evidence="2" type="ORF">FK256_12140</name>
</gene>
<dbReference type="Proteomes" id="UP000319010">
    <property type="component" value="Unassembled WGS sequence"/>
</dbReference>
<proteinExistence type="predicted"/>
<evidence type="ECO:0000313" key="3">
    <source>
        <dbReference type="Proteomes" id="UP000319010"/>
    </source>
</evidence>
<dbReference type="Gene3D" id="3.40.50.11820">
    <property type="match status" value="1"/>
</dbReference>
<organism evidence="2 3">
    <name type="scientific">Actinomyces johnsonii</name>
    <dbReference type="NCBI Taxonomy" id="544581"/>
    <lineage>
        <taxon>Bacteria</taxon>
        <taxon>Bacillati</taxon>
        <taxon>Actinomycetota</taxon>
        <taxon>Actinomycetes</taxon>
        <taxon>Actinomycetales</taxon>
        <taxon>Actinomycetaceae</taxon>
        <taxon>Actinomyces</taxon>
    </lineage>
</organism>
<feature type="region of interest" description="Disordered" evidence="1">
    <location>
        <begin position="379"/>
        <end position="461"/>
    </location>
</feature>
<accession>A0A508A1I0</accession>
<sequence length="803" mass="87318">MNTRSTETMHVIIIGSAGGQDTLDSLQRDLPETGIAPIGCPDPTVVAQALRPLPAGSRILFLKAGDRVEPGYLTSLAQRGSSDAVGPLLTPSAVIRPDGTRDDRLQWRFNHGSRIVDLTAEPYIFPDTISGVVLTVPRRGLPDWGSTGPLRNVDDADGSGGDNENAGLSGLIAHIAANGNRLGLHDGPAVIRHASPPPGAWGEADHYRHLLGTILPTWLQADDPLPAWVHQLVIHRLIQVAEADRGLRYPSAGLTAVERTEVARLLRAVAQRVPAAQIEAYCSTPLAVGRRTALAAMAGGPMPAPVLPPSRRFRRDQKATYFYTGAKPTEQWRVDGAWVSPTSAKTVDLRYFDEVVLHERIVWLPKGKISAVINGQELPVAPYQGDPKPPETVPGHRRRNSSSPGLRRRLARMFSRGTTEDRGRQTAASSASTAPSPPSSSASSSVSSAAPSPYTASSPTDWPRTWLYMDRHDSAGDNAEPLYRHARTHAPSVRHIFVIERTCPDWDRLAQDGFVLIDPTGPGFDAAWTGAETILLSDIGDPLIEHRLTTGSGTGSDQRVVFLQHGMTMRDMWRWFNSIRLDVVICATTPEQTGLTADHTSYTLTDREVWRTGFPRHDHLYSLLGQKRDRILLAPTWDPEVARALKTDPGAVGLLNDLYRPWLELAAGLTRTGHRAVLFAHPKLALSAPEWFKALGIPAVTGRGLPDQLVRSWAVVSDRSSVLDEGMVAGCVGIVWDPRGRSDTDHYRARHEAIGAIGADTSAQVYQAVEDVVSGRVLAPEDLILLDAGACARLTKQLRRNTI</sequence>
<protein>
    <submittedName>
        <fullName evidence="2">Uncharacterized protein</fullName>
    </submittedName>
</protein>
<evidence type="ECO:0000256" key="1">
    <source>
        <dbReference type="SAM" id="MobiDB-lite"/>
    </source>
</evidence>
<reference evidence="2 3" key="1">
    <citation type="submission" date="2019-06" db="EMBL/GenBank/DDBJ databases">
        <title>Draft genome sequence of Actinomyces johnsonii CCUG 34287T.</title>
        <authorList>
            <person name="Salva-Serra F."/>
            <person name="Cardew S."/>
            <person name="Moore E."/>
        </authorList>
    </citation>
    <scope>NUCLEOTIDE SEQUENCE [LARGE SCALE GENOMIC DNA]</scope>
    <source>
        <strain evidence="2 3">CCUG 34287</strain>
    </source>
</reference>
<dbReference type="AlphaFoldDB" id="A0A508A1I0"/>
<dbReference type="RefSeq" id="WP_141424940.1">
    <property type="nucleotide sequence ID" value="NZ_JASPFB010000033.1"/>
</dbReference>
<comment type="caution">
    <text evidence="2">The sequence shown here is derived from an EMBL/GenBank/DDBJ whole genome shotgun (WGS) entry which is preliminary data.</text>
</comment>
<feature type="compositionally biased region" description="Basic residues" evidence="1">
    <location>
        <begin position="395"/>
        <end position="411"/>
    </location>
</feature>
<dbReference type="InterPro" id="IPR043149">
    <property type="entry name" value="TagF_N"/>
</dbReference>
<evidence type="ECO:0000313" key="2">
    <source>
        <dbReference type="EMBL" id="TQD41748.1"/>
    </source>
</evidence>